<dbReference type="AlphaFoldDB" id="A0AAD6SIH4"/>
<evidence type="ECO:0000256" key="1">
    <source>
        <dbReference type="SAM" id="MobiDB-lite"/>
    </source>
</evidence>
<proteinExistence type="predicted"/>
<protein>
    <submittedName>
        <fullName evidence="2">Uncharacterized protein</fullName>
    </submittedName>
</protein>
<keyword evidence="3" id="KW-1185">Reference proteome</keyword>
<name>A0AAD6SIH4_9AGAR</name>
<feature type="region of interest" description="Disordered" evidence="1">
    <location>
        <begin position="11"/>
        <end position="67"/>
    </location>
</feature>
<dbReference type="Proteomes" id="UP001218188">
    <property type="component" value="Unassembled WGS sequence"/>
</dbReference>
<sequence>MWQCLLPSFPTAMPSRSSKRPHLLPSRLPAPGRSRASRRPCSSRNAPSSPRNVIPSPTSNFRRMRSSAHGERDWDGWVVNAADDVESKDSLAIRSRAPIHLCRRRISMTKARFQSHSKFRACRIHPRRPLLPPPRPLAPHPLTAALVPGPSHSHHPRIPTPAGGMSCCHCLLPFPTAICRLCPVLVNLLLLLICQRGRNPNPQSILPPQRHPSHWHPDPNVFLTIILTCESSPPRPRPPIQTISAVVSKPHPYTLQMTPRPPNPLPPSLLQLPRPSPCPARLLPCCRGASLRSWRAHLNTLTWADSNAPACWYS</sequence>
<comment type="caution">
    <text evidence="2">The sequence shown here is derived from an EMBL/GenBank/DDBJ whole genome shotgun (WGS) entry which is preliminary data.</text>
</comment>
<feature type="compositionally biased region" description="Low complexity" evidence="1">
    <location>
        <begin position="23"/>
        <end position="51"/>
    </location>
</feature>
<reference evidence="2" key="1">
    <citation type="submission" date="2023-03" db="EMBL/GenBank/DDBJ databases">
        <title>Massive genome expansion in bonnet fungi (Mycena s.s.) driven by repeated elements and novel gene families across ecological guilds.</title>
        <authorList>
            <consortium name="Lawrence Berkeley National Laboratory"/>
            <person name="Harder C.B."/>
            <person name="Miyauchi S."/>
            <person name="Viragh M."/>
            <person name="Kuo A."/>
            <person name="Thoen E."/>
            <person name="Andreopoulos B."/>
            <person name="Lu D."/>
            <person name="Skrede I."/>
            <person name="Drula E."/>
            <person name="Henrissat B."/>
            <person name="Morin E."/>
            <person name="Kohler A."/>
            <person name="Barry K."/>
            <person name="LaButti K."/>
            <person name="Morin E."/>
            <person name="Salamov A."/>
            <person name="Lipzen A."/>
            <person name="Mereny Z."/>
            <person name="Hegedus B."/>
            <person name="Baldrian P."/>
            <person name="Stursova M."/>
            <person name="Weitz H."/>
            <person name="Taylor A."/>
            <person name="Grigoriev I.V."/>
            <person name="Nagy L.G."/>
            <person name="Martin F."/>
            <person name="Kauserud H."/>
        </authorList>
    </citation>
    <scope>NUCLEOTIDE SEQUENCE</scope>
    <source>
        <strain evidence="2">CBHHK200</strain>
    </source>
</reference>
<accession>A0AAD6SIH4</accession>
<gene>
    <name evidence="2" type="ORF">C8F04DRAFT_69359</name>
</gene>
<evidence type="ECO:0000313" key="2">
    <source>
        <dbReference type="EMBL" id="KAJ7028065.1"/>
    </source>
</evidence>
<dbReference type="EMBL" id="JARJCM010000116">
    <property type="protein sequence ID" value="KAJ7028065.1"/>
    <property type="molecule type" value="Genomic_DNA"/>
</dbReference>
<evidence type="ECO:0000313" key="3">
    <source>
        <dbReference type="Proteomes" id="UP001218188"/>
    </source>
</evidence>
<organism evidence="2 3">
    <name type="scientific">Mycena alexandri</name>
    <dbReference type="NCBI Taxonomy" id="1745969"/>
    <lineage>
        <taxon>Eukaryota</taxon>
        <taxon>Fungi</taxon>
        <taxon>Dikarya</taxon>
        <taxon>Basidiomycota</taxon>
        <taxon>Agaricomycotina</taxon>
        <taxon>Agaricomycetes</taxon>
        <taxon>Agaricomycetidae</taxon>
        <taxon>Agaricales</taxon>
        <taxon>Marasmiineae</taxon>
        <taxon>Mycenaceae</taxon>
        <taxon>Mycena</taxon>
    </lineage>
</organism>